<dbReference type="SUPFAM" id="SSF53335">
    <property type="entry name" value="S-adenosyl-L-methionine-dependent methyltransferases"/>
    <property type="match status" value="1"/>
</dbReference>
<evidence type="ECO:0000256" key="10">
    <source>
        <dbReference type="ARBA" id="ARBA00048167"/>
    </source>
</evidence>
<comment type="catalytic activity">
    <reaction evidence="10">
        <text>N-terminal L-alanyl-L-prolyl-L-lysyl-[protein] + 3 S-adenosyl-L-methionine = N-terminal N,N,N-trimethyl-L-alanyl-L-prolyl-L-lysyl-[protein] + 3 S-adenosyl-L-homocysteine + 3 H(+)</text>
        <dbReference type="Rhea" id="RHEA:54712"/>
        <dbReference type="Rhea" id="RHEA-COMP:13785"/>
        <dbReference type="Rhea" id="RHEA-COMP:13971"/>
        <dbReference type="ChEBI" id="CHEBI:15378"/>
        <dbReference type="ChEBI" id="CHEBI:57856"/>
        <dbReference type="ChEBI" id="CHEBI:59789"/>
        <dbReference type="ChEBI" id="CHEBI:138057"/>
        <dbReference type="ChEBI" id="CHEBI:138315"/>
        <dbReference type="EC" id="2.1.1.244"/>
    </reaction>
</comment>
<proteinExistence type="inferred from homology"/>
<dbReference type="PANTHER" id="PTHR12753">
    <property type="entry name" value="AD-003 - RELATED"/>
    <property type="match status" value="1"/>
</dbReference>
<dbReference type="Proteomes" id="UP000011014">
    <property type="component" value="Unassembled WGS sequence"/>
</dbReference>
<dbReference type="FunCoup" id="E4WYR5">
    <property type="interactions" value="85"/>
</dbReference>
<keyword evidence="3" id="KW-0808">Transferase</keyword>
<feature type="binding site" evidence="11">
    <location>
        <position position="76"/>
    </location>
    <ligand>
        <name>S-adenosyl-L-methionine</name>
        <dbReference type="ChEBI" id="CHEBI:59789"/>
    </ligand>
</feature>
<sequence length="230" mass="26156">MSFIKGVEQIANKKVFYDNALKYWDRVPPTLDGVMGGLPLLSDLDLQESKPFLKKLAMKHGMKTERACDFGAGIGRVADKLLLPVFKEVEMVEFSAKLCEQANKDFTAKGLIDRLKITCVPMQEYDTTIKFDLFWFQWCVGHLTDEDFIALFTRLRGKLSENGIIVIKDNCASTEETEFDKDDSSVSRPVTELERLVKEAGLKVIEKEQQKNFPSIGLYPVYTLALRTLE</sequence>
<dbReference type="GO" id="GO:0005737">
    <property type="term" value="C:cytoplasm"/>
    <property type="evidence" value="ECO:0007669"/>
    <property type="project" value="TreeGrafter"/>
</dbReference>
<protein>
    <recommendedName>
        <fullName evidence="6">Alpha N-terminal protein methyltransferase 1</fullName>
        <ecNumber evidence="5">2.1.1.244</ecNumber>
    </recommendedName>
    <alternativeName>
        <fullName evidence="7">X-Pro-Lys N-terminal protein methyltransferase 1</fullName>
    </alternativeName>
</protein>
<evidence type="ECO:0000256" key="7">
    <source>
        <dbReference type="ARBA" id="ARBA00043129"/>
    </source>
</evidence>
<reference evidence="12" key="1">
    <citation type="journal article" date="2010" name="Science">
        <title>Plasticity of animal genome architecture unmasked by rapid evolution of a pelagic tunicate.</title>
        <authorList>
            <person name="Denoeud F."/>
            <person name="Henriet S."/>
            <person name="Mungpakdee S."/>
            <person name="Aury J.M."/>
            <person name="Da Silva C."/>
            <person name="Brinkmann H."/>
            <person name="Mikhaleva J."/>
            <person name="Olsen L.C."/>
            <person name="Jubin C."/>
            <person name="Canestro C."/>
            <person name="Bouquet J.M."/>
            <person name="Danks G."/>
            <person name="Poulain J."/>
            <person name="Campsteijn C."/>
            <person name="Adamski M."/>
            <person name="Cross I."/>
            <person name="Yadetie F."/>
            <person name="Muffato M."/>
            <person name="Louis A."/>
            <person name="Butcher S."/>
            <person name="Tsagkogeorga G."/>
            <person name="Konrad A."/>
            <person name="Singh S."/>
            <person name="Jensen M.F."/>
            <person name="Cong E.H."/>
            <person name="Eikeseth-Otteraa H."/>
            <person name="Noel B."/>
            <person name="Anthouard V."/>
            <person name="Porcel B.M."/>
            <person name="Kachouri-Lafond R."/>
            <person name="Nishino A."/>
            <person name="Ugolini M."/>
            <person name="Chourrout P."/>
            <person name="Nishida H."/>
            <person name="Aasland R."/>
            <person name="Huzurbazar S."/>
            <person name="Westhof E."/>
            <person name="Delsuc F."/>
            <person name="Lehrach H."/>
            <person name="Reinhardt R."/>
            <person name="Weissenbach J."/>
            <person name="Roy S.W."/>
            <person name="Artiguenave F."/>
            <person name="Postlethwait J.H."/>
            <person name="Manak J.R."/>
            <person name="Thompson E.M."/>
            <person name="Jaillon O."/>
            <person name="Du Pasquier L."/>
            <person name="Boudinot P."/>
            <person name="Liberles D.A."/>
            <person name="Volff J.N."/>
            <person name="Philippe H."/>
            <person name="Lenhard B."/>
            <person name="Roest Crollius H."/>
            <person name="Wincker P."/>
            <person name="Chourrout D."/>
        </authorList>
    </citation>
    <scope>NUCLEOTIDE SEQUENCE [LARGE SCALE GENOMIC DNA]</scope>
</reference>
<dbReference type="Gene3D" id="3.40.50.150">
    <property type="entry name" value="Vaccinia Virus protein VP39"/>
    <property type="match status" value="1"/>
</dbReference>
<dbReference type="InterPro" id="IPR008576">
    <property type="entry name" value="MeTrfase_NTM1"/>
</dbReference>
<gene>
    <name evidence="12" type="ORF">GSOID_T00013605001</name>
    <name evidence="13" type="ORF">GSOID_T00028601001</name>
</gene>
<evidence type="ECO:0000313" key="14">
    <source>
        <dbReference type="Proteomes" id="UP000001307"/>
    </source>
</evidence>
<evidence type="ECO:0000256" key="9">
    <source>
        <dbReference type="ARBA" id="ARBA00047885"/>
    </source>
</evidence>
<comment type="catalytic activity">
    <reaction evidence="8">
        <text>N-terminal L-seryl-L-prolyl-L-lysyl-[protein] + 3 S-adenosyl-L-methionine = N-terminal N,N,N-trimethyl-L-seryl-L-prolyl-L-lysyl-[protein] + 3 S-adenosyl-L-homocysteine + 3 H(+)</text>
        <dbReference type="Rhea" id="RHEA:54724"/>
        <dbReference type="Rhea" id="RHEA-COMP:13789"/>
        <dbReference type="Rhea" id="RHEA-COMP:13973"/>
        <dbReference type="ChEBI" id="CHEBI:15378"/>
        <dbReference type="ChEBI" id="CHEBI:57856"/>
        <dbReference type="ChEBI" id="CHEBI:59789"/>
        <dbReference type="ChEBI" id="CHEBI:138061"/>
        <dbReference type="ChEBI" id="CHEBI:138317"/>
        <dbReference type="EC" id="2.1.1.244"/>
    </reaction>
</comment>
<comment type="catalytic activity">
    <reaction evidence="9">
        <text>N-terminal L-prolyl-L-prolyl-L-lysyl-[protein] + 2 S-adenosyl-L-methionine = N-terminal N,N-dimethyl-L-prolyl-L-prolyl-L-lysyl-[protein] + 2 S-adenosyl-L-homocysteine + 2 H(+)</text>
        <dbReference type="Rhea" id="RHEA:54736"/>
        <dbReference type="Rhea" id="RHEA-COMP:13787"/>
        <dbReference type="Rhea" id="RHEA-COMP:13974"/>
        <dbReference type="ChEBI" id="CHEBI:15378"/>
        <dbReference type="ChEBI" id="CHEBI:57856"/>
        <dbReference type="ChEBI" id="CHEBI:59789"/>
        <dbReference type="ChEBI" id="CHEBI:138059"/>
        <dbReference type="ChEBI" id="CHEBI:138318"/>
        <dbReference type="EC" id="2.1.1.244"/>
    </reaction>
</comment>
<dbReference type="PIRSF" id="PIRSF016958">
    <property type="entry name" value="DUF858_MeTrfase_lik"/>
    <property type="match status" value="1"/>
</dbReference>
<dbReference type="GO" id="GO:0032259">
    <property type="term" value="P:methylation"/>
    <property type="evidence" value="ECO:0007669"/>
    <property type="project" value="UniProtKB-KW"/>
</dbReference>
<dbReference type="Pfam" id="PF05891">
    <property type="entry name" value="Methyltransf_PK"/>
    <property type="match status" value="1"/>
</dbReference>
<dbReference type="PANTHER" id="PTHR12753:SF0">
    <property type="entry name" value="ALPHA N-TERMINAL PROTEIN METHYLTRANSFERASE 1"/>
    <property type="match status" value="1"/>
</dbReference>
<keyword evidence="14" id="KW-1185">Reference proteome</keyword>
<dbReference type="EMBL" id="FN653019">
    <property type="protein sequence ID" value="CBY22830.1"/>
    <property type="molecule type" value="Genomic_DNA"/>
</dbReference>
<dbReference type="OrthoDB" id="1298661at2759"/>
<evidence type="ECO:0000256" key="2">
    <source>
        <dbReference type="ARBA" id="ARBA00022603"/>
    </source>
</evidence>
<evidence type="ECO:0000256" key="4">
    <source>
        <dbReference type="ARBA" id="ARBA00022691"/>
    </source>
</evidence>
<evidence type="ECO:0000256" key="11">
    <source>
        <dbReference type="PIRSR" id="PIRSR016958-1"/>
    </source>
</evidence>
<feature type="binding site" evidence="11">
    <location>
        <begin position="122"/>
        <end position="123"/>
    </location>
    <ligand>
        <name>S-adenosyl-L-methionine</name>
        <dbReference type="ChEBI" id="CHEBI:59789"/>
    </ligand>
</feature>
<dbReference type="InterPro" id="IPR029063">
    <property type="entry name" value="SAM-dependent_MTases_sf"/>
</dbReference>
<dbReference type="CDD" id="cd02440">
    <property type="entry name" value="AdoMet_MTases"/>
    <property type="match status" value="1"/>
</dbReference>
<keyword evidence="2" id="KW-0489">Methyltransferase</keyword>
<evidence type="ECO:0000256" key="6">
    <source>
        <dbReference type="ARBA" id="ARBA00039449"/>
    </source>
</evidence>
<evidence type="ECO:0000256" key="5">
    <source>
        <dbReference type="ARBA" id="ARBA00039112"/>
    </source>
</evidence>
<dbReference type="GO" id="GO:0071885">
    <property type="term" value="F:N-terminal protein N-methyltransferase activity"/>
    <property type="evidence" value="ECO:0007669"/>
    <property type="project" value="UniProtKB-EC"/>
</dbReference>
<dbReference type="AlphaFoldDB" id="E4WYR5"/>
<dbReference type="InParanoid" id="E4WYR5"/>
<dbReference type="EC" id="2.1.1.244" evidence="5"/>
<evidence type="ECO:0000256" key="8">
    <source>
        <dbReference type="ARBA" id="ARBA00047306"/>
    </source>
</evidence>
<evidence type="ECO:0000256" key="3">
    <source>
        <dbReference type="ARBA" id="ARBA00022679"/>
    </source>
</evidence>
<name>E4WYR5_OIKDI</name>
<accession>E4WYR5</accession>
<evidence type="ECO:0000313" key="12">
    <source>
        <dbReference type="EMBL" id="CBY22830.1"/>
    </source>
</evidence>
<evidence type="ECO:0000256" key="1">
    <source>
        <dbReference type="ARBA" id="ARBA00009059"/>
    </source>
</evidence>
<evidence type="ECO:0000313" key="13">
    <source>
        <dbReference type="EMBL" id="CBY36118.1"/>
    </source>
</evidence>
<keyword evidence="4 11" id="KW-0949">S-adenosyl-L-methionine</keyword>
<organism evidence="12">
    <name type="scientific">Oikopleura dioica</name>
    <name type="common">Tunicate</name>
    <dbReference type="NCBI Taxonomy" id="34765"/>
    <lineage>
        <taxon>Eukaryota</taxon>
        <taxon>Metazoa</taxon>
        <taxon>Chordata</taxon>
        <taxon>Tunicata</taxon>
        <taxon>Appendicularia</taxon>
        <taxon>Copelata</taxon>
        <taxon>Oikopleuridae</taxon>
        <taxon>Oikopleura</taxon>
    </lineage>
</organism>
<feature type="binding site" evidence="11">
    <location>
        <position position="137"/>
    </location>
    <ligand>
        <name>S-adenosyl-L-methionine</name>
        <dbReference type="ChEBI" id="CHEBI:59789"/>
    </ligand>
</feature>
<dbReference type="Proteomes" id="UP000001307">
    <property type="component" value="Unassembled WGS sequence"/>
</dbReference>
<dbReference type="EMBL" id="FN654726">
    <property type="protein sequence ID" value="CBY36118.1"/>
    <property type="molecule type" value="Genomic_DNA"/>
</dbReference>
<feature type="binding site" evidence="11">
    <location>
        <position position="71"/>
    </location>
    <ligand>
        <name>S-adenosyl-L-methionine</name>
        <dbReference type="ChEBI" id="CHEBI:59789"/>
    </ligand>
</feature>
<comment type="similarity">
    <text evidence="1">Belongs to the methyltransferase superfamily. NTM1 family.</text>
</comment>